<organism evidence="2">
    <name type="scientific">Picea glauca</name>
    <name type="common">White spruce</name>
    <name type="synonym">Pinus glauca</name>
    <dbReference type="NCBI Taxonomy" id="3330"/>
    <lineage>
        <taxon>Eukaryota</taxon>
        <taxon>Viridiplantae</taxon>
        <taxon>Streptophyta</taxon>
        <taxon>Embryophyta</taxon>
        <taxon>Tracheophyta</taxon>
        <taxon>Spermatophyta</taxon>
        <taxon>Pinopsida</taxon>
        <taxon>Pinidae</taxon>
        <taxon>Conifers I</taxon>
        <taxon>Pinales</taxon>
        <taxon>Pinaceae</taxon>
        <taxon>Picea</taxon>
    </lineage>
</organism>
<protein>
    <submittedName>
        <fullName evidence="2">Uncharacterized protein</fullName>
    </submittedName>
</protein>
<reference evidence="2" key="1">
    <citation type="journal article" date="2015" name="Genome Biol. Evol.">
        <title>Organellar Genomes of White Spruce (Picea glauca): Assembly and Annotation.</title>
        <authorList>
            <person name="Jackman S.D."/>
            <person name="Warren R.L."/>
            <person name="Gibb E.A."/>
            <person name="Vandervalk B.P."/>
            <person name="Mohamadi H."/>
            <person name="Chu J."/>
            <person name="Raymond A."/>
            <person name="Pleasance S."/>
            <person name="Coope R."/>
            <person name="Wildung M.R."/>
            <person name="Ritland C.E."/>
            <person name="Bousquet J."/>
            <person name="Jones S.J."/>
            <person name="Bohlmann J."/>
            <person name="Birol I."/>
        </authorList>
    </citation>
    <scope>NUCLEOTIDE SEQUENCE [LARGE SCALE GENOMIC DNA]</scope>
    <source>
        <tissue evidence="2">Flushing bud</tissue>
    </source>
</reference>
<evidence type="ECO:0000256" key="1">
    <source>
        <dbReference type="SAM" id="Phobius"/>
    </source>
</evidence>
<dbReference type="AlphaFoldDB" id="A0A101LWI0"/>
<name>A0A101LWI0_PICGL</name>
<gene>
    <name evidence="2" type="ORF">ABT39_MTgene1329</name>
</gene>
<sequence>MGKNTWVATLNSLFTFSTYLPYLCIYFLHPIFVFMECCMNFSCKALWDRHNCPFDSLQPDDLGWKVLLGLGGLAHSILPKEKVTLASRLYKKNFIYKEMDNLISNE</sequence>
<keyword evidence="2" id="KW-0496">Mitochondrion</keyword>
<feature type="transmembrane region" description="Helical" evidence="1">
    <location>
        <begin position="20"/>
        <end position="41"/>
    </location>
</feature>
<keyword evidence="1" id="KW-1133">Transmembrane helix</keyword>
<accession>A0A101LWI0</accession>
<keyword evidence="1" id="KW-0472">Membrane</keyword>
<geneLocation type="mitochondrion" evidence="2"/>
<dbReference type="EMBL" id="LKAM01000010">
    <property type="protein sequence ID" value="KUM46649.1"/>
    <property type="molecule type" value="Genomic_DNA"/>
</dbReference>
<comment type="caution">
    <text evidence="2">The sequence shown here is derived from an EMBL/GenBank/DDBJ whole genome shotgun (WGS) entry which is preliminary data.</text>
</comment>
<proteinExistence type="predicted"/>
<keyword evidence="1" id="KW-0812">Transmembrane</keyword>
<evidence type="ECO:0000313" key="2">
    <source>
        <dbReference type="EMBL" id="KUM46649.1"/>
    </source>
</evidence>